<evidence type="ECO:0000256" key="2">
    <source>
        <dbReference type="SAM" id="SignalP"/>
    </source>
</evidence>
<evidence type="ECO:0000313" key="4">
    <source>
        <dbReference type="EMBL" id="CAK5283557.1"/>
    </source>
</evidence>
<evidence type="ECO:0000256" key="1">
    <source>
        <dbReference type="SAM" id="MobiDB-lite"/>
    </source>
</evidence>
<evidence type="ECO:0000259" key="3">
    <source>
        <dbReference type="PROSITE" id="PS51762"/>
    </source>
</evidence>
<dbReference type="PROSITE" id="PS51762">
    <property type="entry name" value="GH16_2"/>
    <property type="match status" value="1"/>
</dbReference>
<dbReference type="PANTHER" id="PTHR10963:SF24">
    <property type="entry name" value="GLYCOSIDASE C21B10.07-RELATED"/>
    <property type="match status" value="1"/>
</dbReference>
<dbReference type="GO" id="GO:0004553">
    <property type="term" value="F:hydrolase activity, hydrolyzing O-glycosyl compounds"/>
    <property type="evidence" value="ECO:0007669"/>
    <property type="project" value="InterPro"/>
</dbReference>
<dbReference type="InterPro" id="IPR013320">
    <property type="entry name" value="ConA-like_dom_sf"/>
</dbReference>
<protein>
    <recommendedName>
        <fullName evidence="3">GH16 domain-containing protein</fullName>
    </recommendedName>
</protein>
<dbReference type="PANTHER" id="PTHR10963">
    <property type="entry name" value="GLYCOSYL HYDROLASE-RELATED"/>
    <property type="match status" value="1"/>
</dbReference>
<feature type="compositionally biased region" description="Polar residues" evidence="1">
    <location>
        <begin position="354"/>
        <end position="364"/>
    </location>
</feature>
<dbReference type="Pfam" id="PF26113">
    <property type="entry name" value="GH16_XgeA"/>
    <property type="match status" value="1"/>
</dbReference>
<dbReference type="InterPro" id="IPR050546">
    <property type="entry name" value="Glycosyl_Hydrlase_16"/>
</dbReference>
<keyword evidence="5" id="KW-1185">Reference proteome</keyword>
<feature type="compositionally biased region" description="Gly residues" evidence="1">
    <location>
        <begin position="339"/>
        <end position="349"/>
    </location>
</feature>
<sequence>MLVPALLTLSLSLVGPTRADTLYPLIEYAGTSFFDGFDFYGAWDNLTHGNVTYVTDTVARSSSLVSVDGSGRAVMRVDNTSTVADGGTRNSVRVTSRAVFPIGSVFVADMAHMPTGCSVWPSIWLNGILAPGDVWPDAGEIDLLEGINKMTTNQFSLHSPAGCSQNQSITQLGSPIASQSNCNTTKGCSVTGLPDSFGAPFNSAGGGVYALQFDVSGIYMWTWPRASVPQSISQATSGGPLTKDATWGSAVAAYVGGATCNIAKSFGAQQLVINIALCGDWAGEPGIYASSGCPAGTCYGANVVGNGSNYGDAYFAFNYIRVYSESPGASVAGSSSAGPGSGPGSGSTGSGPAKTQSAAVNAPTTGAPAPSGTSPAGELRAGIVTVGILLCVSVLLAL</sequence>
<dbReference type="AlphaFoldDB" id="A0AAD2K7U1"/>
<organism evidence="4 5">
    <name type="scientific">Mycena citricolor</name>
    <dbReference type="NCBI Taxonomy" id="2018698"/>
    <lineage>
        <taxon>Eukaryota</taxon>
        <taxon>Fungi</taxon>
        <taxon>Dikarya</taxon>
        <taxon>Basidiomycota</taxon>
        <taxon>Agaricomycotina</taxon>
        <taxon>Agaricomycetes</taxon>
        <taxon>Agaricomycetidae</taxon>
        <taxon>Agaricales</taxon>
        <taxon>Marasmiineae</taxon>
        <taxon>Mycenaceae</taxon>
        <taxon>Mycena</taxon>
    </lineage>
</organism>
<comment type="caution">
    <text evidence="4">The sequence shown here is derived from an EMBL/GenBank/DDBJ whole genome shotgun (WGS) entry which is preliminary data.</text>
</comment>
<name>A0AAD2K7U1_9AGAR</name>
<dbReference type="SUPFAM" id="SSF49899">
    <property type="entry name" value="Concanavalin A-like lectins/glucanases"/>
    <property type="match status" value="1"/>
</dbReference>
<proteinExistence type="predicted"/>
<dbReference type="EMBL" id="CAVNYO010000468">
    <property type="protein sequence ID" value="CAK5283557.1"/>
    <property type="molecule type" value="Genomic_DNA"/>
</dbReference>
<gene>
    <name evidence="4" type="ORF">MYCIT1_LOCUS36172</name>
</gene>
<reference evidence="4" key="1">
    <citation type="submission" date="2023-11" db="EMBL/GenBank/DDBJ databases">
        <authorList>
            <person name="De Vega J J."/>
            <person name="De Vega J J."/>
        </authorList>
    </citation>
    <scope>NUCLEOTIDE SEQUENCE</scope>
</reference>
<dbReference type="InterPro" id="IPR000757">
    <property type="entry name" value="Beta-glucanase-like"/>
</dbReference>
<feature type="signal peptide" evidence="2">
    <location>
        <begin position="1"/>
        <end position="19"/>
    </location>
</feature>
<feature type="region of interest" description="Disordered" evidence="1">
    <location>
        <begin position="332"/>
        <end position="374"/>
    </location>
</feature>
<evidence type="ECO:0000313" key="5">
    <source>
        <dbReference type="Proteomes" id="UP001295794"/>
    </source>
</evidence>
<keyword evidence="2" id="KW-0732">Signal</keyword>
<feature type="chain" id="PRO_5042269631" description="GH16 domain-containing protein" evidence="2">
    <location>
        <begin position="20"/>
        <end position="398"/>
    </location>
</feature>
<accession>A0AAD2K7U1</accession>
<feature type="domain" description="GH16" evidence="3">
    <location>
        <begin position="16"/>
        <end position="328"/>
    </location>
</feature>
<dbReference type="Proteomes" id="UP001295794">
    <property type="component" value="Unassembled WGS sequence"/>
</dbReference>
<dbReference type="GO" id="GO:0009251">
    <property type="term" value="P:glucan catabolic process"/>
    <property type="evidence" value="ECO:0007669"/>
    <property type="project" value="TreeGrafter"/>
</dbReference>
<dbReference type="Gene3D" id="2.60.120.200">
    <property type="match status" value="1"/>
</dbReference>